<reference evidence="4 5" key="1">
    <citation type="journal article" date="1998" name="Science">
        <title>Genome sequence of the nematode C. elegans: a platform for investigating biology.</title>
        <authorList>
            <consortium name="The C. elegans sequencing consortium"/>
            <person name="Sulson J.E."/>
            <person name="Waterston R."/>
        </authorList>
    </citation>
    <scope>NUCLEOTIDE SEQUENCE [LARGE SCALE GENOMIC DNA]</scope>
    <source>
        <strain evidence="4 5">Bristol N2</strain>
    </source>
</reference>
<dbReference type="InParanoid" id="H2KZ48"/>
<dbReference type="PaxDb" id="6239-C30F12.5a.2"/>
<dbReference type="ExpressionAtlas" id="H2KZ48">
    <property type="expression patterns" value="baseline and differential"/>
</dbReference>
<dbReference type="AlphaFoldDB" id="H2KZ48"/>
<organism evidence="4 5">
    <name type="scientific">Caenorhabditis elegans</name>
    <dbReference type="NCBI Taxonomy" id="6239"/>
    <lineage>
        <taxon>Eukaryota</taxon>
        <taxon>Metazoa</taxon>
        <taxon>Ecdysozoa</taxon>
        <taxon>Nematoda</taxon>
        <taxon>Chromadorea</taxon>
        <taxon>Rhabditida</taxon>
        <taxon>Rhabditina</taxon>
        <taxon>Rhabditomorpha</taxon>
        <taxon>Rhabditoidea</taxon>
        <taxon>Rhabditidae</taxon>
        <taxon>Peloderinae</taxon>
        <taxon>Caenorhabditis</taxon>
    </lineage>
</organism>
<feature type="compositionally biased region" description="Basic and acidic residues" evidence="1">
    <location>
        <begin position="367"/>
        <end position="385"/>
    </location>
</feature>
<dbReference type="AGR" id="WB:WBGene00016264"/>
<proteinExistence type="evidence at protein level"/>
<dbReference type="WormBase" id="C30F12.5a">
    <property type="protein sequence ID" value="CE44193"/>
    <property type="gene ID" value="WBGene00016264"/>
</dbReference>
<keyword evidence="2" id="KW-0812">Transmembrane</keyword>
<feature type="signal peptide" evidence="3">
    <location>
        <begin position="1"/>
        <end position="24"/>
    </location>
</feature>
<evidence type="ECO:0000256" key="1">
    <source>
        <dbReference type="SAM" id="MobiDB-lite"/>
    </source>
</evidence>
<keyword evidence="5" id="KW-1185">Reference proteome</keyword>
<feature type="chain" id="PRO_5003563282" evidence="3">
    <location>
        <begin position="25"/>
        <end position="385"/>
    </location>
</feature>
<dbReference type="Proteomes" id="UP000001940">
    <property type="component" value="Chromosome I"/>
</dbReference>
<dbReference type="PeptideAtlas" id="H2KZ48"/>
<feature type="region of interest" description="Disordered" evidence="1">
    <location>
        <begin position="322"/>
        <end position="385"/>
    </location>
</feature>
<evidence type="ECO:0000313" key="5">
    <source>
        <dbReference type="Proteomes" id="UP000001940"/>
    </source>
</evidence>
<dbReference type="CTD" id="183055"/>
<dbReference type="KEGG" id="cel:CELE_C30F12.5"/>
<evidence type="ECO:0000313" key="6">
    <source>
        <dbReference type="WormBase" id="C30F12.5a"/>
    </source>
</evidence>
<dbReference type="FunCoup" id="H2KZ48">
    <property type="interactions" value="217"/>
</dbReference>
<dbReference type="GeneID" id="183055"/>
<dbReference type="OrthoDB" id="8062037at2759"/>
<dbReference type="HOGENOM" id="CLU_060614_0_0_1"/>
<keyword evidence="3" id="KW-0732">Signal</keyword>
<dbReference type="OMA" id="DYTICKA"/>
<dbReference type="PANTHER" id="PTHR33748">
    <property type="entry name" value="PROTEIN CBG04600"/>
    <property type="match status" value="1"/>
</dbReference>
<dbReference type="SMR" id="H2KZ48"/>
<evidence type="ECO:0000256" key="2">
    <source>
        <dbReference type="SAM" id="Phobius"/>
    </source>
</evidence>
<keyword evidence="2" id="KW-0472">Membrane</keyword>
<accession>H2KZ48</accession>
<gene>
    <name evidence="4 6" type="ORF">C30F12.5</name>
    <name evidence="4" type="ORF">CELE_C30F12.5</name>
</gene>
<dbReference type="Bgee" id="WBGene00016264">
    <property type="expression patterns" value="Expressed in larva and 4 other cell types or tissues"/>
</dbReference>
<evidence type="ECO:0007829" key="7">
    <source>
        <dbReference type="PeptideAtlas" id="H2KZ48"/>
    </source>
</evidence>
<feature type="transmembrane region" description="Helical" evidence="2">
    <location>
        <begin position="191"/>
        <end position="224"/>
    </location>
</feature>
<dbReference type="eggNOG" id="ENOG502S2WB">
    <property type="taxonomic scope" value="Eukaryota"/>
</dbReference>
<name>H2KZ48_CAEEL</name>
<keyword evidence="2" id="KW-1133">Transmembrane helix</keyword>
<dbReference type="RefSeq" id="NP_001250369.1">
    <property type="nucleotide sequence ID" value="NM_001263440.3"/>
</dbReference>
<sequence length="385" mass="42875">MKSSTASLLFKLLLLFVFIEQVRSTVFDDETEQCKSESGYGRKTFVCDVHGRLATTTRKKLTDILAGLKDRIGCECADGCVRADGTDAFIGLLHVTSSKNTDDLKRDMEEEYDEAQLGNTTCDHGLVMVYLKDTQQLATYRGGDSFVLLGDDDMQKLHKLAAQQGSESDTLAVQYLLANYKQVSEAPIDNWYASWLPVIGLIVAVLLVLCLVSILLSMICAKCFCCCRKNKKEKYEVTKPATYKSIEPLYVITPPSTLNPRHHDAIYSTPYSGSPLPYPPPPGTTVPHTPNSTYRYRVDTNRKGQKDYENGSMGQLPIDEPRIGHPLYSPLPPIDPTYGTIPRARLAPNGAPPPPLSPSYSSGNDPHFLDPRRKQETQTREELIY</sequence>
<dbReference type="EMBL" id="BX284601">
    <property type="protein sequence ID" value="CCD66236.1"/>
    <property type="molecule type" value="Genomic_DNA"/>
</dbReference>
<evidence type="ECO:0000256" key="3">
    <source>
        <dbReference type="SAM" id="SignalP"/>
    </source>
</evidence>
<protein>
    <submittedName>
        <fullName evidence="4">AbLIM_anchor domain-containing protein</fullName>
    </submittedName>
</protein>
<dbReference type="PANTHER" id="PTHR33748:SF5">
    <property type="entry name" value="GROUND-LIKE DOMAIN-CONTAINING PROTEIN"/>
    <property type="match status" value="1"/>
</dbReference>
<keyword evidence="7" id="KW-1267">Proteomics identification</keyword>
<evidence type="ECO:0000313" key="4">
    <source>
        <dbReference type="EMBL" id="CCD66236.1"/>
    </source>
</evidence>